<feature type="transmembrane region" description="Helical" evidence="4">
    <location>
        <begin position="451"/>
        <end position="475"/>
    </location>
</feature>
<keyword evidence="4" id="KW-1133">Transmembrane helix</keyword>
<gene>
    <name evidence="6" type="ORF">BG011_009577</name>
</gene>
<comment type="subcellular location">
    <subcellularLocation>
        <location evidence="1">Membrane</location>
        <topology evidence="1">Multi-pass membrane protein</topology>
    </subcellularLocation>
</comment>
<keyword evidence="7" id="KW-1185">Reference proteome</keyword>
<comment type="caution">
    <text evidence="6">The sequence shown here is derived from an EMBL/GenBank/DDBJ whole genome shotgun (WGS) entry which is preliminary data.</text>
</comment>
<feature type="compositionally biased region" description="Basic and acidic residues" evidence="3">
    <location>
        <begin position="210"/>
        <end position="220"/>
    </location>
</feature>
<feature type="transmembrane region" description="Helical" evidence="4">
    <location>
        <begin position="119"/>
        <end position="138"/>
    </location>
</feature>
<proteinExistence type="inferred from homology"/>
<name>A0A9P6PMU1_9FUNG</name>
<dbReference type="PANTHER" id="PTHR11360:SF284">
    <property type="entry name" value="EG:103B4.3 PROTEIN-RELATED"/>
    <property type="match status" value="1"/>
</dbReference>
<evidence type="ECO:0000313" key="7">
    <source>
        <dbReference type="Proteomes" id="UP000726737"/>
    </source>
</evidence>
<feature type="transmembrane region" description="Helical" evidence="4">
    <location>
        <begin position="325"/>
        <end position="346"/>
    </location>
</feature>
<sequence length="520" mass="55917">MQVRGSEDVADERTGRRWSENISAENANEQVYPEGGCLGIAFCWGVFHEYFLRTNTFPGANAQDLAWVGSLSCASIFAAAPAIVIMVHRLGTRFVLVLGVLNVTAGFLSASFATQYWHLYLTIGLLYGCGGCLVYFTSTTVLAQYFNKRRAVVVGIAVSGSGIGASVMAPLLRWMLAEIGFRWTMRIMSGCMFVCLGLTATLVQPLDHSQHQHRDHDHQRWQQQMDTRTSSMDLSVVTDLTPVRTASVRSRDRDGHGTGIGDNNHDSMQSIRAMNMSRTGTETAQSDRSMEPDTNNPPAPSQHAPTPSSSSTSPILDFTLFKNPCYTLIFIGAGLFSLVYLSPLLLIPSFATSIGLSATQGATMITISSAVGIVARILIGYLADLYGVLNLTILCCLFSALACLIFWLHVAHSFVTLGLFMVFYGIFAGSGIMLFPVAATNAVPESRMSSALGYVFSAHTIGYLFGTPLAQSMIASPKSGESGGTEYIGAIIFIGITNCVCAGVALAARLAANRKILVAI</sequence>
<dbReference type="InterPro" id="IPR036259">
    <property type="entry name" value="MFS_trans_sf"/>
</dbReference>
<feature type="compositionally biased region" description="Polar residues" evidence="3">
    <location>
        <begin position="266"/>
        <end position="294"/>
    </location>
</feature>
<feature type="compositionally biased region" description="Low complexity" evidence="3">
    <location>
        <begin position="301"/>
        <end position="310"/>
    </location>
</feature>
<organism evidence="6 7">
    <name type="scientific">Mortierella polycephala</name>
    <dbReference type="NCBI Taxonomy" id="41804"/>
    <lineage>
        <taxon>Eukaryota</taxon>
        <taxon>Fungi</taxon>
        <taxon>Fungi incertae sedis</taxon>
        <taxon>Mucoromycota</taxon>
        <taxon>Mortierellomycotina</taxon>
        <taxon>Mortierellomycetes</taxon>
        <taxon>Mortierellales</taxon>
        <taxon>Mortierellaceae</taxon>
        <taxon>Mortierella</taxon>
    </lineage>
</organism>
<dbReference type="GO" id="GO:0022857">
    <property type="term" value="F:transmembrane transporter activity"/>
    <property type="evidence" value="ECO:0007669"/>
    <property type="project" value="InterPro"/>
</dbReference>
<feature type="transmembrane region" description="Helical" evidence="4">
    <location>
        <begin position="487"/>
        <end position="508"/>
    </location>
</feature>
<feature type="transmembrane region" description="Helical" evidence="4">
    <location>
        <begin position="358"/>
        <end position="379"/>
    </location>
</feature>
<evidence type="ECO:0000256" key="3">
    <source>
        <dbReference type="SAM" id="MobiDB-lite"/>
    </source>
</evidence>
<dbReference type="InterPro" id="IPR011701">
    <property type="entry name" value="MFS"/>
</dbReference>
<feature type="transmembrane region" description="Helical" evidence="4">
    <location>
        <begin position="183"/>
        <end position="203"/>
    </location>
</feature>
<dbReference type="SUPFAM" id="SSF103473">
    <property type="entry name" value="MFS general substrate transporter"/>
    <property type="match status" value="1"/>
</dbReference>
<dbReference type="PROSITE" id="PS50850">
    <property type="entry name" value="MFS"/>
    <property type="match status" value="1"/>
</dbReference>
<dbReference type="PANTHER" id="PTHR11360">
    <property type="entry name" value="MONOCARBOXYLATE TRANSPORTER"/>
    <property type="match status" value="1"/>
</dbReference>
<dbReference type="AlphaFoldDB" id="A0A9P6PMU1"/>
<evidence type="ECO:0000313" key="6">
    <source>
        <dbReference type="EMBL" id="KAG0249103.1"/>
    </source>
</evidence>
<dbReference type="Gene3D" id="1.20.1250.20">
    <property type="entry name" value="MFS general substrate transporter like domains"/>
    <property type="match status" value="1"/>
</dbReference>
<dbReference type="OrthoDB" id="5667at2759"/>
<reference evidence="6" key="1">
    <citation type="journal article" date="2020" name="Fungal Divers.">
        <title>Resolving the Mortierellaceae phylogeny through synthesis of multi-gene phylogenetics and phylogenomics.</title>
        <authorList>
            <person name="Vandepol N."/>
            <person name="Liber J."/>
            <person name="Desiro A."/>
            <person name="Na H."/>
            <person name="Kennedy M."/>
            <person name="Barry K."/>
            <person name="Grigoriev I.V."/>
            <person name="Miller A.N."/>
            <person name="O'Donnell K."/>
            <person name="Stajich J.E."/>
            <person name="Bonito G."/>
        </authorList>
    </citation>
    <scope>NUCLEOTIDE SEQUENCE</scope>
    <source>
        <strain evidence="6">KOD948</strain>
    </source>
</reference>
<dbReference type="EMBL" id="JAAAJA010000869">
    <property type="protein sequence ID" value="KAG0249103.1"/>
    <property type="molecule type" value="Genomic_DNA"/>
</dbReference>
<evidence type="ECO:0000256" key="1">
    <source>
        <dbReference type="ARBA" id="ARBA00004141"/>
    </source>
</evidence>
<dbReference type="Proteomes" id="UP000726737">
    <property type="component" value="Unassembled WGS sequence"/>
</dbReference>
<protein>
    <recommendedName>
        <fullName evidence="5">Major facilitator superfamily (MFS) profile domain-containing protein</fullName>
    </recommendedName>
</protein>
<feature type="transmembrane region" description="Helical" evidence="4">
    <location>
        <begin position="386"/>
        <end position="408"/>
    </location>
</feature>
<evidence type="ECO:0000256" key="4">
    <source>
        <dbReference type="SAM" id="Phobius"/>
    </source>
</evidence>
<keyword evidence="4" id="KW-0472">Membrane</keyword>
<feature type="transmembrane region" description="Helical" evidence="4">
    <location>
        <begin position="150"/>
        <end position="171"/>
    </location>
</feature>
<feature type="domain" description="Major facilitator superfamily (MFS) profile" evidence="5">
    <location>
        <begin position="325"/>
        <end position="520"/>
    </location>
</feature>
<feature type="region of interest" description="Disordered" evidence="3">
    <location>
        <begin position="210"/>
        <end position="310"/>
    </location>
</feature>
<evidence type="ECO:0000256" key="2">
    <source>
        <dbReference type="ARBA" id="ARBA00006727"/>
    </source>
</evidence>
<dbReference type="InterPro" id="IPR050327">
    <property type="entry name" value="Proton-linked_MCT"/>
</dbReference>
<comment type="similarity">
    <text evidence="2">Belongs to the major facilitator superfamily. Monocarboxylate porter (TC 2.A.1.13) family.</text>
</comment>
<evidence type="ECO:0000259" key="5">
    <source>
        <dbReference type="PROSITE" id="PS50850"/>
    </source>
</evidence>
<keyword evidence="4" id="KW-0812">Transmembrane</keyword>
<dbReference type="InterPro" id="IPR020846">
    <property type="entry name" value="MFS_dom"/>
</dbReference>
<dbReference type="Pfam" id="PF07690">
    <property type="entry name" value="MFS_1"/>
    <property type="match status" value="1"/>
</dbReference>
<feature type="transmembrane region" description="Helical" evidence="4">
    <location>
        <begin position="414"/>
        <end position="439"/>
    </location>
</feature>
<dbReference type="GO" id="GO:0016020">
    <property type="term" value="C:membrane"/>
    <property type="evidence" value="ECO:0007669"/>
    <property type="project" value="UniProtKB-SubCell"/>
</dbReference>
<feature type="transmembrane region" description="Helical" evidence="4">
    <location>
        <begin position="65"/>
        <end position="87"/>
    </location>
</feature>
<accession>A0A9P6PMU1</accession>
<feature type="transmembrane region" description="Helical" evidence="4">
    <location>
        <begin position="94"/>
        <end position="113"/>
    </location>
</feature>